<name>A0A9N9J9V9_9GLOM</name>
<feature type="non-terminal residue" evidence="2">
    <location>
        <position position="540"/>
    </location>
</feature>
<reference evidence="2" key="1">
    <citation type="submission" date="2021-06" db="EMBL/GenBank/DDBJ databases">
        <authorList>
            <person name="Kallberg Y."/>
            <person name="Tangrot J."/>
            <person name="Rosling A."/>
        </authorList>
    </citation>
    <scope>NUCLEOTIDE SEQUENCE</scope>
    <source>
        <strain evidence="2">MA453B</strain>
    </source>
</reference>
<comment type="caution">
    <text evidence="2">The sequence shown here is derived from an EMBL/GenBank/DDBJ whole genome shotgun (WGS) entry which is preliminary data.</text>
</comment>
<proteinExistence type="predicted"/>
<feature type="region of interest" description="Disordered" evidence="1">
    <location>
        <begin position="331"/>
        <end position="398"/>
    </location>
</feature>
<evidence type="ECO:0000313" key="3">
    <source>
        <dbReference type="Proteomes" id="UP000789405"/>
    </source>
</evidence>
<gene>
    <name evidence="2" type="ORF">DERYTH_LOCUS18642</name>
</gene>
<dbReference type="AlphaFoldDB" id="A0A9N9J9V9"/>
<dbReference type="Proteomes" id="UP000789405">
    <property type="component" value="Unassembled WGS sequence"/>
</dbReference>
<feature type="non-terminal residue" evidence="2">
    <location>
        <position position="1"/>
    </location>
</feature>
<feature type="compositionally biased region" description="Polar residues" evidence="1">
    <location>
        <begin position="331"/>
        <end position="356"/>
    </location>
</feature>
<sequence length="540" mass="63056">PADKGQKNLNNKHLNQIYREVEETLDKVLPSKKGKKKEEDLPKDQPRKMGQIIKQKLNRLDKAIVDGEIAKDTEIEQTIQDLNWRLEQINKTYSYTQGLTEEEIEEYLGSIQKVTKIKDSDKPAETRREYLYEVLSTLNETNDATIWKHREDIKELQEEYNRDIHGILGITTEEFNDMGLIEQQAAVSALITAQAHCKDEPTKQALFEKHKEFLESQLEKVGDMHDDTEIQGRIYGDVINARKKKKPQILLPDPEGRSTYKPYEQYNVPRDRQFAKENEQIGIKIPHSPTDDVFLDERLSQISKRNENIPQGALPKVTKFFEDVKQGIKNKFTSRPTTPSPLSQHTISRSPTPTIENNNNNAFNRKRDERGYTPSPNPYERKQTRYKSPSLSSKHTDQISNEEIEEVKILYYDNVHNEGQFSTYRPVQGTFRGQTYTTYVPEANKILQERCGNKVWKILRDVLTEYVDEFREKQEMRTSVNNNVIPDIQFILNKKDNKIPDNDKNQGIRKYTVDEEKIIKELCEDLEKNDVIYPGYSEWA</sequence>
<evidence type="ECO:0000256" key="1">
    <source>
        <dbReference type="SAM" id="MobiDB-lite"/>
    </source>
</evidence>
<feature type="compositionally biased region" description="Polar residues" evidence="1">
    <location>
        <begin position="386"/>
        <end position="398"/>
    </location>
</feature>
<dbReference type="EMBL" id="CAJVPY010019172">
    <property type="protein sequence ID" value="CAG8770498.1"/>
    <property type="molecule type" value="Genomic_DNA"/>
</dbReference>
<keyword evidence="3" id="KW-1185">Reference proteome</keyword>
<accession>A0A9N9J9V9</accession>
<protein>
    <submittedName>
        <fullName evidence="2">17711_t:CDS:1</fullName>
    </submittedName>
</protein>
<evidence type="ECO:0000313" key="2">
    <source>
        <dbReference type="EMBL" id="CAG8770498.1"/>
    </source>
</evidence>
<dbReference type="OrthoDB" id="2491616at2759"/>
<feature type="region of interest" description="Disordered" evidence="1">
    <location>
        <begin position="25"/>
        <end position="49"/>
    </location>
</feature>
<organism evidence="2 3">
    <name type="scientific">Dentiscutata erythropus</name>
    <dbReference type="NCBI Taxonomy" id="1348616"/>
    <lineage>
        <taxon>Eukaryota</taxon>
        <taxon>Fungi</taxon>
        <taxon>Fungi incertae sedis</taxon>
        <taxon>Mucoromycota</taxon>
        <taxon>Glomeromycotina</taxon>
        <taxon>Glomeromycetes</taxon>
        <taxon>Diversisporales</taxon>
        <taxon>Gigasporaceae</taxon>
        <taxon>Dentiscutata</taxon>
    </lineage>
</organism>
<feature type="compositionally biased region" description="Basic and acidic residues" evidence="1">
    <location>
        <begin position="36"/>
        <end position="47"/>
    </location>
</feature>